<organism evidence="1 2">
    <name type="scientific">Ruminococcus callidus ATCC 27760</name>
    <dbReference type="NCBI Taxonomy" id="411473"/>
    <lineage>
        <taxon>Bacteria</taxon>
        <taxon>Bacillati</taxon>
        <taxon>Bacillota</taxon>
        <taxon>Clostridia</taxon>
        <taxon>Eubacteriales</taxon>
        <taxon>Oscillospiraceae</taxon>
        <taxon>Ruminococcus</taxon>
    </lineage>
</organism>
<dbReference type="AlphaFoldDB" id="U2M6D5"/>
<protein>
    <submittedName>
        <fullName evidence="1">Uncharacterized protein</fullName>
    </submittedName>
</protein>
<proteinExistence type="predicted"/>
<dbReference type="HOGENOM" id="CLU_1915581_0_0_9"/>
<sequence>MNHEYNRFDLYPYYDALSNTTVINKNGIEFYIWLKLPDDTCNQLSLFEVIDFNYASGPKNIDFSTKLFRENHRPWIRLESSMLNLDVGYHIFRFRFVDIDLDDYISFYFSYVVQDDNPDKPYMYMTRDEVIS</sequence>
<evidence type="ECO:0000313" key="1">
    <source>
        <dbReference type="EMBL" id="ERJ97304.1"/>
    </source>
</evidence>
<gene>
    <name evidence="1" type="ORF">RUMCAL_00376</name>
</gene>
<dbReference type="RefSeq" id="WP_021681981.1">
    <property type="nucleotide sequence ID" value="NZ_KI260389.1"/>
</dbReference>
<accession>U2M6D5</accession>
<keyword evidence="2" id="KW-1185">Reference proteome</keyword>
<comment type="caution">
    <text evidence="1">The sequence shown here is derived from an EMBL/GenBank/DDBJ whole genome shotgun (WGS) entry which is preliminary data.</text>
</comment>
<dbReference type="PATRIC" id="fig|411473.3.peg.289"/>
<dbReference type="Proteomes" id="UP000016662">
    <property type="component" value="Unassembled WGS sequence"/>
</dbReference>
<dbReference type="STRING" id="411473.RUMCAL_00376"/>
<dbReference type="EMBL" id="AWVF01000031">
    <property type="protein sequence ID" value="ERJ97304.1"/>
    <property type="molecule type" value="Genomic_DNA"/>
</dbReference>
<reference evidence="1 2" key="1">
    <citation type="submission" date="2013-07" db="EMBL/GenBank/DDBJ databases">
        <authorList>
            <person name="Weinstock G."/>
            <person name="Sodergren E."/>
            <person name="Wylie T."/>
            <person name="Fulton L."/>
            <person name="Fulton R."/>
            <person name="Fronick C."/>
            <person name="O'Laughlin M."/>
            <person name="Godfrey J."/>
            <person name="Miner T."/>
            <person name="Herter B."/>
            <person name="Appelbaum E."/>
            <person name="Cordes M."/>
            <person name="Lek S."/>
            <person name="Wollam A."/>
            <person name="Pepin K.H."/>
            <person name="Palsikar V.B."/>
            <person name="Mitreva M."/>
            <person name="Wilson R.K."/>
        </authorList>
    </citation>
    <scope>NUCLEOTIDE SEQUENCE [LARGE SCALE GENOMIC DNA]</scope>
    <source>
        <strain evidence="1 2">ATCC 27760</strain>
    </source>
</reference>
<name>U2M6D5_9FIRM</name>
<evidence type="ECO:0000313" key="2">
    <source>
        <dbReference type="Proteomes" id="UP000016662"/>
    </source>
</evidence>